<feature type="compositionally biased region" description="Gly residues" evidence="1">
    <location>
        <begin position="219"/>
        <end position="234"/>
    </location>
</feature>
<sequence>MSRKLSAWPLVVVIIITFFSCQKGAQVPSEPENPIEVAKSYFESNVVNLKRDQLNQSNKFGFDVNPIWERAKVKKIQSYETVIVPLVYTSRISTSSNGGQTKRIFRSYPFLSIFRNKSGKMTAEVVYEILSDNNPKEVFDGNIVVTDWEGNIKRSFLYNNGKVSRTQVSKSDRSVINETVTCTVTDYYQDVYIGGVYQGTTYLYTKTMCIDDGGGAPGGGGPVGGGDPDYGGGSSPDDSNIAPVVDAPPGDKIVNIKDYIKCFNSSSGAKVTIYVEQPKPGTRATHNWMNPGHTFVSIEQTVNGQVIRRSLGFYPGQSVDPFANPSTASALVDNSTHEYNVNISVNATPTQLQNVLSIISNFRAVYNLNTYNCTNFGIDIANAIGLNVPSTKGSWPNGGGCNPGDFGEDIRKLPGASGISANAPLNTGSCN</sequence>
<gene>
    <name evidence="2" type="ORF">DF182_05185</name>
</gene>
<protein>
    <submittedName>
        <fullName evidence="2">Uncharacterized protein</fullName>
    </submittedName>
</protein>
<dbReference type="OrthoDB" id="668222at2"/>
<organism evidence="2 3">
    <name type="scientific">Chitinophaga flava</name>
    <dbReference type="NCBI Taxonomy" id="2259036"/>
    <lineage>
        <taxon>Bacteria</taxon>
        <taxon>Pseudomonadati</taxon>
        <taxon>Bacteroidota</taxon>
        <taxon>Chitinophagia</taxon>
        <taxon>Chitinophagales</taxon>
        <taxon>Chitinophagaceae</taxon>
        <taxon>Chitinophaga</taxon>
    </lineage>
</organism>
<proteinExistence type="predicted"/>
<dbReference type="RefSeq" id="WP_113614596.1">
    <property type="nucleotide sequence ID" value="NZ_QFFJ01000001.1"/>
</dbReference>
<dbReference type="PROSITE" id="PS51257">
    <property type="entry name" value="PROKAR_LIPOPROTEIN"/>
    <property type="match status" value="1"/>
</dbReference>
<dbReference type="Proteomes" id="UP000253410">
    <property type="component" value="Unassembled WGS sequence"/>
</dbReference>
<evidence type="ECO:0000313" key="3">
    <source>
        <dbReference type="Proteomes" id="UP000253410"/>
    </source>
</evidence>
<dbReference type="AlphaFoldDB" id="A0A365Y230"/>
<reference evidence="2 3" key="1">
    <citation type="submission" date="2018-05" db="EMBL/GenBank/DDBJ databases">
        <title>Chitinophaga sp. K3CV102501T nov., isolated from isolated from a monsoon evergreen broad-leaved forest soil.</title>
        <authorList>
            <person name="Lv Y."/>
        </authorList>
    </citation>
    <scope>NUCLEOTIDE SEQUENCE [LARGE SCALE GENOMIC DNA]</scope>
    <source>
        <strain evidence="2 3">GDMCC 1.1325</strain>
    </source>
</reference>
<keyword evidence="3" id="KW-1185">Reference proteome</keyword>
<comment type="caution">
    <text evidence="2">The sequence shown here is derived from an EMBL/GenBank/DDBJ whole genome shotgun (WGS) entry which is preliminary data.</text>
</comment>
<feature type="region of interest" description="Disordered" evidence="1">
    <location>
        <begin position="219"/>
        <end position="243"/>
    </location>
</feature>
<name>A0A365Y230_9BACT</name>
<dbReference type="EMBL" id="QFFJ01000001">
    <property type="protein sequence ID" value="RBL91994.1"/>
    <property type="molecule type" value="Genomic_DNA"/>
</dbReference>
<accession>A0A365Y230</accession>
<evidence type="ECO:0000256" key="1">
    <source>
        <dbReference type="SAM" id="MobiDB-lite"/>
    </source>
</evidence>
<evidence type="ECO:0000313" key="2">
    <source>
        <dbReference type="EMBL" id="RBL91994.1"/>
    </source>
</evidence>